<proteinExistence type="predicted"/>
<feature type="transmembrane region" description="Helical" evidence="1">
    <location>
        <begin position="12"/>
        <end position="36"/>
    </location>
</feature>
<dbReference type="SUPFAM" id="SSF48695">
    <property type="entry name" value="Multiheme cytochromes"/>
    <property type="match status" value="1"/>
</dbReference>
<organism evidence="2">
    <name type="scientific">Caldilineaceae bacterium SB0675_bin_29</name>
    <dbReference type="NCBI Taxonomy" id="2605266"/>
    <lineage>
        <taxon>Bacteria</taxon>
        <taxon>Bacillati</taxon>
        <taxon>Chloroflexota</taxon>
        <taxon>Caldilineae</taxon>
        <taxon>Caldilineales</taxon>
        <taxon>Caldilineaceae</taxon>
    </lineage>
</organism>
<dbReference type="InterPro" id="IPR036280">
    <property type="entry name" value="Multihaem_cyt_sf"/>
</dbReference>
<reference evidence="2" key="1">
    <citation type="submission" date="2019-09" db="EMBL/GenBank/DDBJ databases">
        <title>Characterisation of the sponge microbiome using genome-centric metagenomics.</title>
        <authorList>
            <person name="Engelberts J.P."/>
            <person name="Robbins S.J."/>
            <person name="De Goeij J.M."/>
            <person name="Aranda M."/>
            <person name="Bell S.C."/>
            <person name="Webster N.S."/>
        </authorList>
    </citation>
    <scope>NUCLEOTIDE SEQUENCE</scope>
    <source>
        <strain evidence="2">SB0675_bin_29</strain>
    </source>
</reference>
<dbReference type="AlphaFoldDB" id="A0A6B1FUD9"/>
<sequence length="257" mass="27541">MPENQSAPSLRAARILIIGLSAVIVVLALALVTITIGRSSTPSADDLAAPVNALTDSDDDCVTCHRLQTPGIVEQYGLSTMAAAGVSCQDCHVVDEGYPGSVPHEGLYVLNQPTTAICQTCHVQEVAQFNQSRHGLPAYVAYAGEETLTAAQMELYASIPESGNDPEATRARNALHELEGEAITRFACEGCHDIGKPAADGSVGQCTDCHLRHEFSLEQVRKPETCNYCHIGPDHPQWEIYQESPHGIAYATGGDEW</sequence>
<keyword evidence="1" id="KW-1133">Transmembrane helix</keyword>
<accession>A0A6B1FUD9</accession>
<name>A0A6B1FUD9_9CHLR</name>
<dbReference type="Pfam" id="PF13447">
    <property type="entry name" value="Multi-haem_cyto"/>
    <property type="match status" value="1"/>
</dbReference>
<evidence type="ECO:0000313" key="2">
    <source>
        <dbReference type="EMBL" id="MYH60723.1"/>
    </source>
</evidence>
<feature type="non-terminal residue" evidence="2">
    <location>
        <position position="257"/>
    </location>
</feature>
<evidence type="ECO:0000256" key="1">
    <source>
        <dbReference type="SAM" id="Phobius"/>
    </source>
</evidence>
<dbReference type="Gene3D" id="1.10.780.10">
    <property type="entry name" value="Hydroxylamine Oxidoreductase, Chain A, domain 1"/>
    <property type="match status" value="1"/>
</dbReference>
<protein>
    <submittedName>
        <fullName evidence="2">Uncharacterized protein</fullName>
    </submittedName>
</protein>
<keyword evidence="1" id="KW-0812">Transmembrane</keyword>
<comment type="caution">
    <text evidence="2">The sequence shown here is derived from an EMBL/GenBank/DDBJ whole genome shotgun (WGS) entry which is preliminary data.</text>
</comment>
<gene>
    <name evidence="2" type="ORF">F4148_02805</name>
</gene>
<dbReference type="EMBL" id="VYDA01000101">
    <property type="protein sequence ID" value="MYH60723.1"/>
    <property type="molecule type" value="Genomic_DNA"/>
</dbReference>
<keyword evidence="1" id="KW-0472">Membrane</keyword>